<evidence type="ECO:0000313" key="2">
    <source>
        <dbReference type="Proteomes" id="UP001198163"/>
    </source>
</evidence>
<proteinExistence type="predicted"/>
<comment type="caution">
    <text evidence="1">The sequence shown here is derived from an EMBL/GenBank/DDBJ whole genome shotgun (WGS) entry which is preliminary data.</text>
</comment>
<dbReference type="Proteomes" id="UP001198163">
    <property type="component" value="Unassembled WGS sequence"/>
</dbReference>
<reference evidence="1" key="1">
    <citation type="submission" date="2021-08" db="EMBL/GenBank/DDBJ databases">
        <title>Comparative analyses of Brucepasteria parasyntrophica and Teretinema zuelzerae.</title>
        <authorList>
            <person name="Song Y."/>
            <person name="Brune A."/>
        </authorList>
    </citation>
    <scope>NUCLEOTIDE SEQUENCE</scope>
    <source>
        <strain evidence="1">DSM 1903</strain>
    </source>
</reference>
<dbReference type="EMBL" id="JAINWA010000003">
    <property type="protein sequence ID" value="MCD1655526.1"/>
    <property type="molecule type" value="Genomic_DNA"/>
</dbReference>
<dbReference type="AlphaFoldDB" id="A0AAE3JJK2"/>
<gene>
    <name evidence="1" type="ORF">K7J14_12570</name>
</gene>
<keyword evidence="2" id="KW-1185">Reference proteome</keyword>
<sequence>MKLKIETYESGDLQIGKMSKKAWESIPSNKRPALYPDSIFFIGDLERPAVTIKVIDDVSLDENTIYIHQSAKQLYYPNKELITL</sequence>
<accession>A0AAE3JJK2</accession>
<organism evidence="1 2">
    <name type="scientific">Teretinema zuelzerae</name>
    <dbReference type="NCBI Taxonomy" id="156"/>
    <lineage>
        <taxon>Bacteria</taxon>
        <taxon>Pseudomonadati</taxon>
        <taxon>Spirochaetota</taxon>
        <taxon>Spirochaetia</taxon>
        <taxon>Spirochaetales</taxon>
        <taxon>Treponemataceae</taxon>
        <taxon>Teretinema</taxon>
    </lineage>
</organism>
<protein>
    <submittedName>
        <fullName evidence="1">Uncharacterized protein</fullName>
    </submittedName>
</protein>
<name>A0AAE3JJK2_9SPIR</name>
<evidence type="ECO:0000313" key="1">
    <source>
        <dbReference type="EMBL" id="MCD1655526.1"/>
    </source>
</evidence>
<dbReference type="RefSeq" id="WP_230756841.1">
    <property type="nucleotide sequence ID" value="NZ_JAINWA010000003.1"/>
</dbReference>